<comment type="cofactor">
    <cofactor evidence="3">
        <name>FMN</name>
        <dbReference type="ChEBI" id="CHEBI:58210"/>
    </cofactor>
    <text evidence="3">Binds 1 FMN per subunit.</text>
</comment>
<dbReference type="InterPro" id="IPR035929">
    <property type="entry name" value="CoaB-like_sf"/>
</dbReference>
<dbReference type="Gene3D" id="3.40.50.10300">
    <property type="entry name" value="CoaB-like"/>
    <property type="match status" value="1"/>
</dbReference>
<dbReference type="NCBIfam" id="TIGR00521">
    <property type="entry name" value="coaBC_dfp"/>
    <property type="match status" value="1"/>
</dbReference>
<dbReference type="AlphaFoldDB" id="F1T696"/>
<dbReference type="GO" id="GO:0004632">
    <property type="term" value="F:phosphopantothenate--cysteine ligase activity"/>
    <property type="evidence" value="ECO:0007669"/>
    <property type="project" value="UniProtKB-UniRule"/>
</dbReference>
<comment type="function">
    <text evidence="4">Catalyzes two steps in the biosynthesis of coenzyme A. In the first step cysteine is conjugated to 4'-phosphopantothenate to form 4-phosphopantothenoylcysteine, in the latter compound is decarboxylated to form 4'-phosphopantotheine.</text>
</comment>
<dbReference type="PANTHER" id="PTHR14359:SF6">
    <property type="entry name" value="PHOSPHOPANTOTHENOYLCYSTEINE DECARBOXYLASE"/>
    <property type="match status" value="1"/>
</dbReference>
<accession>F1T696</accession>
<dbReference type="EC" id="4.1.1.36" evidence="3"/>
<dbReference type="GO" id="GO:0015941">
    <property type="term" value="P:pantothenate catabolic process"/>
    <property type="evidence" value="ECO:0007669"/>
    <property type="project" value="InterPro"/>
</dbReference>
<dbReference type="Pfam" id="PF04127">
    <property type="entry name" value="DFP"/>
    <property type="match status" value="2"/>
</dbReference>
<protein>
    <recommendedName>
        <fullName evidence="3">Coenzyme A biosynthesis bifunctional protein CoaBC</fullName>
    </recommendedName>
    <alternativeName>
        <fullName evidence="3">DNA/pantothenate metabolism flavoprotein</fullName>
    </alternativeName>
    <alternativeName>
        <fullName evidence="3">Phosphopantothenoylcysteine synthetase/decarboxylase</fullName>
        <shortName evidence="3">PPCS-PPCDC</shortName>
    </alternativeName>
    <domain>
        <recommendedName>
            <fullName evidence="3">Phosphopantothenoylcysteine decarboxylase</fullName>
            <shortName evidence="3">PPC decarboxylase</shortName>
            <shortName evidence="3">PPC-DC</shortName>
            <ecNumber evidence="3">4.1.1.36</ecNumber>
        </recommendedName>
        <alternativeName>
            <fullName evidence="3">CoaC</fullName>
        </alternativeName>
    </domain>
    <domain>
        <recommendedName>
            <fullName evidence="3">Phosphopantothenate--cysteine ligase</fullName>
            <ecNumber evidence="3">6.3.2.5</ecNumber>
        </recommendedName>
        <alternativeName>
            <fullName evidence="3">CoaB</fullName>
        </alternativeName>
        <alternativeName>
            <fullName evidence="3">Phosphopantothenoylcysteine synthetase</fullName>
            <shortName evidence="3">PPC synthetase</shortName>
            <shortName evidence="3">PPC-S</shortName>
        </alternativeName>
    </domain>
</protein>
<keyword evidence="3 4" id="KW-0436">Ligase</keyword>
<feature type="binding site" evidence="3">
    <location>
        <position position="280"/>
    </location>
    <ligand>
        <name>CTP</name>
        <dbReference type="ChEBI" id="CHEBI:37563"/>
    </ligand>
</feature>
<feature type="domain" description="Flavoprotein" evidence="5">
    <location>
        <begin position="9"/>
        <end position="141"/>
    </location>
</feature>
<dbReference type="EC" id="6.3.2.5" evidence="3"/>
<dbReference type="InterPro" id="IPR003382">
    <property type="entry name" value="Flavoprotein"/>
</dbReference>
<evidence type="ECO:0000259" key="5">
    <source>
        <dbReference type="Pfam" id="PF02441"/>
    </source>
</evidence>
<keyword evidence="2 3" id="KW-0456">Lyase</keyword>
<evidence type="ECO:0000256" key="2">
    <source>
        <dbReference type="ARBA" id="ARBA00023239"/>
    </source>
</evidence>
<comment type="pathway">
    <text evidence="3 4">Cofactor biosynthesis; coenzyme A biosynthesis; CoA from (R)-pantothenate: step 3/5.</text>
</comment>
<reference evidence="7 8" key="1">
    <citation type="submission" date="2011-02" db="EMBL/GenBank/DDBJ databases">
        <authorList>
            <person name="Muzny D."/>
            <person name="Qin X."/>
            <person name="Buhay C."/>
            <person name="Dugan-Rocha S."/>
            <person name="Ding Y."/>
            <person name="Chen G."/>
            <person name="Hawes A."/>
            <person name="Holder M."/>
            <person name="Jhangiani S."/>
            <person name="Johnson A."/>
            <person name="Khan Z."/>
            <person name="Li Z."/>
            <person name="Liu W."/>
            <person name="Liu X."/>
            <person name="Perez L."/>
            <person name="Shen H."/>
            <person name="Wang Q."/>
            <person name="Watt J."/>
            <person name="Xi L."/>
            <person name="Xin Y."/>
            <person name="Zhou J."/>
            <person name="Deng J."/>
            <person name="Jiang H."/>
            <person name="Liu Y."/>
            <person name="Qu J."/>
            <person name="Song X.-Z."/>
            <person name="Zhang L."/>
            <person name="Villasana D."/>
            <person name="Johnson A."/>
            <person name="Liu J."/>
            <person name="Liyanage D."/>
            <person name="Lorensuhewa L."/>
            <person name="Robinson T."/>
            <person name="Song A."/>
            <person name="Song B.-B."/>
            <person name="Dinh H."/>
            <person name="Thornton R."/>
            <person name="Coyle M."/>
            <person name="Francisco L."/>
            <person name="Jackson L."/>
            <person name="Javaid M."/>
            <person name="Korchina V."/>
            <person name="Kovar C."/>
            <person name="Mata R."/>
            <person name="Mathew T."/>
            <person name="Ngo R."/>
            <person name="Nguyen L."/>
            <person name="Nguyen N."/>
            <person name="Okwuonu G."/>
            <person name="Ongeri F."/>
            <person name="Pham C."/>
            <person name="Simmons D."/>
            <person name="Wilczek-Boney K."/>
            <person name="Hale W."/>
            <person name="Jakkamsetti A."/>
            <person name="Pham P."/>
            <person name="Ruth R."/>
            <person name="San Lucas F."/>
            <person name="Warren J."/>
            <person name="Zhang J."/>
            <person name="Zhao Z."/>
            <person name="Zhou C."/>
            <person name="Zhu D."/>
            <person name="Lee S."/>
            <person name="Bess C."/>
            <person name="Blankenburg K."/>
            <person name="Forbes L."/>
            <person name="Fu Q."/>
            <person name="Gubbala S."/>
            <person name="Hirani K."/>
            <person name="Jayaseelan J.C."/>
            <person name="Lara F."/>
            <person name="Munidasa M."/>
            <person name="Palculict T."/>
            <person name="Patil S."/>
            <person name="Pu L.-L."/>
            <person name="Saada N."/>
            <person name="Tang L."/>
            <person name="Weissenberger G."/>
            <person name="Zhu Y."/>
            <person name="Hemphill L."/>
            <person name="Shang Y."/>
            <person name="Youmans B."/>
            <person name="Ayvaz T."/>
            <person name="Ross M."/>
            <person name="Santibanez J."/>
            <person name="Aqrawi P."/>
            <person name="Gross S."/>
            <person name="Joshi V."/>
            <person name="Fowler G."/>
            <person name="Nazareth L."/>
            <person name="Reid J."/>
            <person name="Worley K."/>
            <person name="Petrosino J."/>
            <person name="Highlander S."/>
            <person name="Gibbs R."/>
        </authorList>
    </citation>
    <scope>NUCLEOTIDE SEQUENCE [LARGE SCALE GENOMIC DNA]</scope>
    <source>
        <strain evidence="7 8">DSM 15829</strain>
    </source>
</reference>
<feature type="binding site" evidence="3">
    <location>
        <begin position="364"/>
        <end position="367"/>
    </location>
    <ligand>
        <name>CTP</name>
        <dbReference type="ChEBI" id="CHEBI:37563"/>
    </ligand>
</feature>
<dbReference type="Gene3D" id="3.40.50.1950">
    <property type="entry name" value="Flavin prenyltransferase-like"/>
    <property type="match status" value="1"/>
</dbReference>
<dbReference type="EMBL" id="ACGK02000002">
    <property type="protein sequence ID" value="EGF23001.1"/>
    <property type="molecule type" value="Genomic_DNA"/>
</dbReference>
<feature type="domain" description="DNA/pantothenate metabolism flavoprotein C-terminal" evidence="6">
    <location>
        <begin position="352"/>
        <end position="453"/>
    </location>
</feature>
<feature type="binding site" evidence="3">
    <location>
        <position position="396"/>
    </location>
    <ligand>
        <name>CTP</name>
        <dbReference type="ChEBI" id="CHEBI:37563"/>
    </ligand>
</feature>
<evidence type="ECO:0000256" key="1">
    <source>
        <dbReference type="ARBA" id="ARBA00022793"/>
    </source>
</evidence>
<keyword evidence="3 4" id="KW-0285">Flavoprotein</keyword>
<proteinExistence type="inferred from homology"/>
<keyword evidence="3" id="KW-0460">Magnesium</keyword>
<dbReference type="InterPro" id="IPR007085">
    <property type="entry name" value="DNA/pantothenate-metab_flavo_C"/>
</dbReference>
<comment type="catalytic activity">
    <reaction evidence="3 4">
        <text>N-[(R)-4-phosphopantothenoyl]-L-cysteine + H(+) = (R)-4'-phosphopantetheine + CO2</text>
        <dbReference type="Rhea" id="RHEA:16793"/>
        <dbReference type="ChEBI" id="CHEBI:15378"/>
        <dbReference type="ChEBI" id="CHEBI:16526"/>
        <dbReference type="ChEBI" id="CHEBI:59458"/>
        <dbReference type="ChEBI" id="CHEBI:61723"/>
        <dbReference type="EC" id="4.1.1.36"/>
    </reaction>
</comment>
<comment type="catalytic activity">
    <reaction evidence="3 4">
        <text>(R)-4'-phosphopantothenate + L-cysteine + CTP = N-[(R)-4-phosphopantothenoyl]-L-cysteine + CMP + diphosphate + H(+)</text>
        <dbReference type="Rhea" id="RHEA:19397"/>
        <dbReference type="ChEBI" id="CHEBI:10986"/>
        <dbReference type="ChEBI" id="CHEBI:15378"/>
        <dbReference type="ChEBI" id="CHEBI:33019"/>
        <dbReference type="ChEBI" id="CHEBI:35235"/>
        <dbReference type="ChEBI" id="CHEBI:37563"/>
        <dbReference type="ChEBI" id="CHEBI:59458"/>
        <dbReference type="ChEBI" id="CHEBI:60377"/>
        <dbReference type="EC" id="6.3.2.5"/>
    </reaction>
</comment>
<feature type="region of interest" description="Phosphopantothenate--cysteine ligase" evidence="3">
    <location>
        <begin position="192"/>
        <end position="461"/>
    </location>
</feature>
<evidence type="ECO:0000313" key="7">
    <source>
        <dbReference type="EMBL" id="EGF23001.1"/>
    </source>
</evidence>
<dbReference type="GO" id="GO:0046872">
    <property type="term" value="F:metal ion binding"/>
    <property type="evidence" value="ECO:0007669"/>
    <property type="project" value="UniProtKB-KW"/>
</dbReference>
<dbReference type="UniPathway" id="UPA00241">
    <property type="reaction ID" value="UER00353"/>
</dbReference>
<keyword evidence="3" id="KW-0479">Metal-binding</keyword>
<dbReference type="RefSeq" id="WP_006303193.1">
    <property type="nucleotide sequence ID" value="NZ_ACGK02000002.1"/>
</dbReference>
<comment type="caution">
    <text evidence="7">The sequence shown here is derived from an EMBL/GenBank/DDBJ whole genome shotgun (WGS) entry which is preliminary data.</text>
</comment>
<dbReference type="InterPro" id="IPR036551">
    <property type="entry name" value="Flavin_trans-like"/>
</dbReference>
<feature type="active site" description="Proton donor" evidence="3">
    <location>
        <position position="158"/>
    </location>
</feature>
<evidence type="ECO:0000313" key="8">
    <source>
        <dbReference type="Proteomes" id="UP000005947"/>
    </source>
</evidence>
<evidence type="ECO:0000256" key="4">
    <source>
        <dbReference type="RuleBase" id="RU364078"/>
    </source>
</evidence>
<gene>
    <name evidence="3 7" type="primary">coaBC</name>
    <name evidence="7" type="ORF">HMPREF0091_10996</name>
</gene>
<dbReference type="Proteomes" id="UP000005947">
    <property type="component" value="Unassembled WGS sequence"/>
</dbReference>
<dbReference type="OrthoDB" id="9802554at2"/>
<dbReference type="PANTHER" id="PTHR14359">
    <property type="entry name" value="HOMO-OLIGOMERIC FLAVIN CONTAINING CYS DECARBOXYLASE FAMILY"/>
    <property type="match status" value="1"/>
</dbReference>
<keyword evidence="8" id="KW-1185">Reference proteome</keyword>
<keyword evidence="3" id="KW-0511">Multifunctional enzyme</keyword>
<feature type="binding site" evidence="3">
    <location>
        <position position="382"/>
    </location>
    <ligand>
        <name>CTP</name>
        <dbReference type="ChEBI" id="CHEBI:37563"/>
    </ligand>
</feature>
<name>F1T696_9ACTN</name>
<dbReference type="InterPro" id="IPR005252">
    <property type="entry name" value="CoaBC"/>
</dbReference>
<dbReference type="GO" id="GO:0015937">
    <property type="term" value="P:coenzyme A biosynthetic process"/>
    <property type="evidence" value="ECO:0007669"/>
    <property type="project" value="UniProtKB-UniRule"/>
</dbReference>
<dbReference type="GO" id="GO:0004633">
    <property type="term" value="F:phosphopantothenoylcysteine decarboxylase activity"/>
    <property type="evidence" value="ECO:0007669"/>
    <property type="project" value="UniProtKB-UniRule"/>
</dbReference>
<dbReference type="GeneID" id="93210525"/>
<comment type="pathway">
    <text evidence="3 4">Cofactor biosynthesis; coenzyme A biosynthesis; CoA from (R)-pantothenate: step 2/5.</text>
</comment>
<comment type="similarity">
    <text evidence="3 4">In the N-terminal section; belongs to the HFCD (homo-oligomeric flavin containing Cys decarboxylase) superfamily.</text>
</comment>
<comment type="cofactor">
    <cofactor evidence="3">
        <name>Mg(2+)</name>
        <dbReference type="ChEBI" id="CHEBI:18420"/>
    </cofactor>
</comment>
<dbReference type="Pfam" id="PF02441">
    <property type="entry name" value="Flavoprotein"/>
    <property type="match status" value="1"/>
</dbReference>
<dbReference type="HAMAP" id="MF_02225">
    <property type="entry name" value="CoaBC"/>
    <property type="match status" value="1"/>
</dbReference>
<feature type="region of interest" description="Phosphopantothenoylcysteine decarboxylase" evidence="3">
    <location>
        <begin position="1"/>
        <end position="191"/>
    </location>
</feature>
<organism evidence="7 8">
    <name type="scientific">Fannyhessea vaginae DSM 15829</name>
    <dbReference type="NCBI Taxonomy" id="525256"/>
    <lineage>
        <taxon>Bacteria</taxon>
        <taxon>Bacillati</taxon>
        <taxon>Actinomycetota</taxon>
        <taxon>Coriobacteriia</taxon>
        <taxon>Coriobacteriales</taxon>
        <taxon>Atopobiaceae</taxon>
        <taxon>Fannyhessea</taxon>
    </lineage>
</organism>
<sequence length="461" mass="49661">MNTSDKPLQVLLVVCGGIAAYKAVLTLRELQKHGCDVRVAMTKAACEFVGPQTFAAISGHDVYTELFTHNSTIAHIELADWAEVSVVVPATANIMAKLAAGIADDLVSSTLLAVHTPVVIAPAMNVHMWQARSTQAHVNTLRSWGYYVVDPASGHLACGYNATGKLVDPVELAWYVMCIARCSSADLAGKTVVITAGPTREALDPIRFISNHATGKLGYMLARTACAQKARVVLISGPSVLPRPFVDSFISVVDGKQMYEATLEAAKSADVIICTAAVGDWRAETVATQKIKKPHGEFITHTQNSNPVSLDCADSTHTQNSSPVSLNCADSTHTQNSSPVSLNCADSTHTQNPKSYTLRLVENPDILQTVARLYPQKIVIGFAAETEDVEHNAAEKLKFKQCTCIIANDVSKAESTFGAQTDKITIVYPDHLIHHDTQELPEVARVILNEVKSLLHIQTSA</sequence>
<dbReference type="SUPFAM" id="SSF102645">
    <property type="entry name" value="CoaB-like"/>
    <property type="match status" value="1"/>
</dbReference>
<keyword evidence="3 4" id="KW-0288">FMN</keyword>
<dbReference type="GO" id="GO:0010181">
    <property type="term" value="F:FMN binding"/>
    <property type="evidence" value="ECO:0007669"/>
    <property type="project" value="UniProtKB-UniRule"/>
</dbReference>
<comment type="function">
    <text evidence="3">Catalyzes two sequential steps in the biosynthesis of coenzyme A. In the first step cysteine is conjugated to 4'-phosphopantothenate to form 4-phosphopantothenoylcysteine. In the second step the latter compound is decarboxylated to form 4'-phosphopantotheine.</text>
</comment>
<evidence type="ECO:0000256" key="3">
    <source>
        <dbReference type="HAMAP-Rule" id="MF_02225"/>
    </source>
</evidence>
<comment type="caution">
    <text evidence="3">Lacks conserved residue(s) required for the propagation of feature annotation.</text>
</comment>
<keyword evidence="1 3" id="KW-0210">Decarboxylase</keyword>
<dbReference type="SUPFAM" id="SSF52507">
    <property type="entry name" value="Homo-oligomeric flavin-containing Cys decarboxylases, HFCD"/>
    <property type="match status" value="1"/>
</dbReference>
<feature type="domain" description="DNA/pantothenate metabolism flavoprotein C-terminal" evidence="6">
    <location>
        <begin position="187"/>
        <end position="299"/>
    </location>
</feature>
<evidence type="ECO:0000259" key="6">
    <source>
        <dbReference type="Pfam" id="PF04127"/>
    </source>
</evidence>
<dbReference type="eggNOG" id="COG0452">
    <property type="taxonomic scope" value="Bacteria"/>
</dbReference>
<dbReference type="GO" id="GO:0071513">
    <property type="term" value="C:phosphopantothenoylcysteine decarboxylase complex"/>
    <property type="evidence" value="ECO:0007669"/>
    <property type="project" value="TreeGrafter"/>
</dbReference>
<feature type="binding site" evidence="3">
    <location>
        <position position="400"/>
    </location>
    <ligand>
        <name>CTP</name>
        <dbReference type="ChEBI" id="CHEBI:37563"/>
    </ligand>
</feature>
<feature type="binding site" evidence="3">
    <location>
        <position position="290"/>
    </location>
    <ligand>
        <name>CTP</name>
        <dbReference type="ChEBI" id="CHEBI:37563"/>
    </ligand>
</feature>
<comment type="similarity">
    <text evidence="3 4">In the C-terminal section; belongs to the PPC synthetase family.</text>
</comment>